<feature type="transmembrane region" description="Helical" evidence="1">
    <location>
        <begin position="39"/>
        <end position="63"/>
    </location>
</feature>
<evidence type="ECO:0000313" key="3">
    <source>
        <dbReference type="Proteomes" id="UP000252107"/>
    </source>
</evidence>
<sequence>MFDGFWNNVFRYPRYFVTVLLGVFLNTIAPLMPLLKRPVTLIALLGLFVGSLVFVTFTLRAMLGLSTI</sequence>
<feature type="transmembrane region" description="Helical" evidence="1">
    <location>
        <begin position="12"/>
        <end position="32"/>
    </location>
</feature>
<organism evidence="2 3">
    <name type="scientific">Nostoc minutum NIES-26</name>
    <dbReference type="NCBI Taxonomy" id="1844469"/>
    <lineage>
        <taxon>Bacteria</taxon>
        <taxon>Bacillati</taxon>
        <taxon>Cyanobacteriota</taxon>
        <taxon>Cyanophyceae</taxon>
        <taxon>Nostocales</taxon>
        <taxon>Nostocaceae</taxon>
        <taxon>Nostoc</taxon>
    </lineage>
</organism>
<keyword evidence="1" id="KW-1133">Transmembrane helix</keyword>
<evidence type="ECO:0008006" key="4">
    <source>
        <dbReference type="Google" id="ProtNLM"/>
    </source>
</evidence>
<evidence type="ECO:0000256" key="1">
    <source>
        <dbReference type="SAM" id="Phobius"/>
    </source>
</evidence>
<dbReference type="AlphaFoldDB" id="A0A367R384"/>
<protein>
    <recommendedName>
        <fullName evidence="4">DUF751 domain-containing protein</fullName>
    </recommendedName>
</protein>
<proteinExistence type="predicted"/>
<keyword evidence="1" id="KW-0472">Membrane</keyword>
<name>A0A367R384_9NOSO</name>
<evidence type="ECO:0000313" key="2">
    <source>
        <dbReference type="EMBL" id="RCJ30928.1"/>
    </source>
</evidence>
<accession>A0A367R384</accession>
<dbReference type="PANTHER" id="PTHR36049:SF3">
    <property type="match status" value="1"/>
</dbReference>
<dbReference type="PANTHER" id="PTHR36049">
    <property type="entry name" value="TRANSMEMBRANE PROTEIN"/>
    <property type="match status" value="1"/>
</dbReference>
<keyword evidence="1" id="KW-0812">Transmembrane</keyword>
<dbReference type="Pfam" id="PF05421">
    <property type="entry name" value="DUF751"/>
    <property type="match status" value="1"/>
</dbReference>
<keyword evidence="3" id="KW-1185">Reference proteome</keyword>
<dbReference type="Proteomes" id="UP000252107">
    <property type="component" value="Unassembled WGS sequence"/>
</dbReference>
<reference evidence="2" key="1">
    <citation type="submission" date="2016-04" db="EMBL/GenBank/DDBJ databases">
        <authorList>
            <person name="Tabuchi Yagui T.R."/>
        </authorList>
    </citation>
    <scope>NUCLEOTIDE SEQUENCE [LARGE SCALE GENOMIC DNA]</scope>
    <source>
        <strain evidence="2">NIES-26</strain>
    </source>
</reference>
<gene>
    <name evidence="2" type="ORF">A6770_20615</name>
</gene>
<dbReference type="InterPro" id="IPR008470">
    <property type="entry name" value="Uncharacterised_Ycf33"/>
</dbReference>
<dbReference type="EMBL" id="LXQD01000247">
    <property type="protein sequence ID" value="RCJ30928.1"/>
    <property type="molecule type" value="Genomic_DNA"/>
</dbReference>
<comment type="caution">
    <text evidence="2">The sequence shown here is derived from an EMBL/GenBank/DDBJ whole genome shotgun (WGS) entry which is preliminary data.</text>
</comment>